<feature type="domain" description="Disease resistance protein winged helix" evidence="7">
    <location>
        <begin position="22"/>
        <end position="92"/>
    </location>
</feature>
<proteinExistence type="inferred from homology"/>
<gene>
    <name evidence="8" type="ORF">CQW23_25484</name>
</gene>
<accession>A0A2G2VL25</accession>
<evidence type="ECO:0000313" key="8">
    <source>
        <dbReference type="EMBL" id="PHT33684.1"/>
    </source>
</evidence>
<evidence type="ECO:0000259" key="7">
    <source>
        <dbReference type="Pfam" id="PF23559"/>
    </source>
</evidence>
<reference evidence="8 9" key="1">
    <citation type="journal article" date="2017" name="Genome Biol.">
        <title>New reference genome sequences of hot pepper reveal the massive evolution of plant disease-resistance genes by retroduplication.</title>
        <authorList>
            <person name="Kim S."/>
            <person name="Park J."/>
            <person name="Yeom S.I."/>
            <person name="Kim Y.M."/>
            <person name="Seo E."/>
            <person name="Kim K.T."/>
            <person name="Kim M.S."/>
            <person name="Lee J.M."/>
            <person name="Cheong K."/>
            <person name="Shin H.S."/>
            <person name="Kim S.B."/>
            <person name="Han K."/>
            <person name="Lee J."/>
            <person name="Park M."/>
            <person name="Lee H.A."/>
            <person name="Lee H.Y."/>
            <person name="Lee Y."/>
            <person name="Oh S."/>
            <person name="Lee J.H."/>
            <person name="Choi E."/>
            <person name="Choi E."/>
            <person name="Lee S.E."/>
            <person name="Jeon J."/>
            <person name="Kim H."/>
            <person name="Choi G."/>
            <person name="Song H."/>
            <person name="Lee J."/>
            <person name="Lee S.C."/>
            <person name="Kwon J.K."/>
            <person name="Lee H.Y."/>
            <person name="Koo N."/>
            <person name="Hong Y."/>
            <person name="Kim R.W."/>
            <person name="Kang W.H."/>
            <person name="Huh J.H."/>
            <person name="Kang B.C."/>
            <person name="Yang T.J."/>
            <person name="Lee Y.H."/>
            <person name="Bennetzen J.L."/>
            <person name="Choi D."/>
        </authorList>
    </citation>
    <scope>NUCLEOTIDE SEQUENCE [LARGE SCALE GENOMIC DNA]</scope>
    <source>
        <strain evidence="9">cv. PBC81</strain>
    </source>
</reference>
<dbReference type="Gene3D" id="1.10.10.10">
    <property type="entry name" value="Winged helix-like DNA-binding domain superfamily/Winged helix DNA-binding domain"/>
    <property type="match status" value="1"/>
</dbReference>
<dbReference type="PANTHER" id="PTHR23155:SF1228">
    <property type="entry name" value="NB-ARC DOMAIN CONTAINING PROTEIN, EXPRESSED"/>
    <property type="match status" value="1"/>
</dbReference>
<evidence type="ECO:0000256" key="4">
    <source>
        <dbReference type="ARBA" id="ARBA00022741"/>
    </source>
</evidence>
<keyword evidence="4" id="KW-0547">Nucleotide-binding</keyword>
<dbReference type="Proteomes" id="UP000224567">
    <property type="component" value="Unassembled WGS sequence"/>
</dbReference>
<keyword evidence="5" id="KW-0611">Plant defense</keyword>
<dbReference type="FunFam" id="1.10.10.10:FF:000322">
    <property type="entry name" value="Probable disease resistance protein At1g63360"/>
    <property type="match status" value="1"/>
</dbReference>
<evidence type="ECO:0000256" key="3">
    <source>
        <dbReference type="ARBA" id="ARBA00022737"/>
    </source>
</evidence>
<protein>
    <recommendedName>
        <fullName evidence="7">Disease resistance protein winged helix domain-containing protein</fullName>
    </recommendedName>
</protein>
<dbReference type="EMBL" id="MLFT02000011">
    <property type="protein sequence ID" value="PHT33684.1"/>
    <property type="molecule type" value="Genomic_DNA"/>
</dbReference>
<evidence type="ECO:0000256" key="1">
    <source>
        <dbReference type="ARBA" id="ARBA00008894"/>
    </source>
</evidence>
<evidence type="ECO:0000313" key="9">
    <source>
        <dbReference type="Proteomes" id="UP000224567"/>
    </source>
</evidence>
<organism evidence="8 9">
    <name type="scientific">Capsicum baccatum</name>
    <name type="common">Peruvian pepper</name>
    <dbReference type="NCBI Taxonomy" id="33114"/>
    <lineage>
        <taxon>Eukaryota</taxon>
        <taxon>Viridiplantae</taxon>
        <taxon>Streptophyta</taxon>
        <taxon>Embryophyta</taxon>
        <taxon>Tracheophyta</taxon>
        <taxon>Spermatophyta</taxon>
        <taxon>Magnoliopsida</taxon>
        <taxon>eudicotyledons</taxon>
        <taxon>Gunneridae</taxon>
        <taxon>Pentapetalae</taxon>
        <taxon>asterids</taxon>
        <taxon>lamiids</taxon>
        <taxon>Solanales</taxon>
        <taxon>Solanaceae</taxon>
        <taxon>Solanoideae</taxon>
        <taxon>Capsiceae</taxon>
        <taxon>Capsicum</taxon>
    </lineage>
</organism>
<dbReference type="STRING" id="33114.A0A2G2VL25"/>
<evidence type="ECO:0000256" key="6">
    <source>
        <dbReference type="ARBA" id="ARBA00022840"/>
    </source>
</evidence>
<dbReference type="AlphaFoldDB" id="A0A2G2VL25"/>
<comment type="similarity">
    <text evidence="1">Belongs to the disease resistance NB-LRR family.</text>
</comment>
<dbReference type="InterPro" id="IPR058922">
    <property type="entry name" value="WHD_DRP"/>
</dbReference>
<dbReference type="OrthoDB" id="1250710at2759"/>
<dbReference type="GO" id="GO:0098542">
    <property type="term" value="P:defense response to other organism"/>
    <property type="evidence" value="ECO:0007669"/>
    <property type="project" value="TreeGrafter"/>
</dbReference>
<reference evidence="9" key="2">
    <citation type="journal article" date="2017" name="J. Anim. Genet.">
        <title>Multiple reference genome sequences of hot pepper reveal the massive evolution of plant disease resistance genes by retroduplication.</title>
        <authorList>
            <person name="Kim S."/>
            <person name="Park J."/>
            <person name="Yeom S.-I."/>
            <person name="Kim Y.-M."/>
            <person name="Seo E."/>
            <person name="Kim K.-T."/>
            <person name="Kim M.-S."/>
            <person name="Lee J.M."/>
            <person name="Cheong K."/>
            <person name="Shin H.-S."/>
            <person name="Kim S.-B."/>
            <person name="Han K."/>
            <person name="Lee J."/>
            <person name="Park M."/>
            <person name="Lee H.-A."/>
            <person name="Lee H.-Y."/>
            <person name="Lee Y."/>
            <person name="Oh S."/>
            <person name="Lee J.H."/>
            <person name="Choi E."/>
            <person name="Choi E."/>
            <person name="Lee S.E."/>
            <person name="Jeon J."/>
            <person name="Kim H."/>
            <person name="Choi G."/>
            <person name="Song H."/>
            <person name="Lee J."/>
            <person name="Lee S.-C."/>
            <person name="Kwon J.-K."/>
            <person name="Lee H.-Y."/>
            <person name="Koo N."/>
            <person name="Hong Y."/>
            <person name="Kim R.W."/>
            <person name="Kang W.-H."/>
            <person name="Huh J.H."/>
            <person name="Kang B.-C."/>
            <person name="Yang T.-J."/>
            <person name="Lee Y.-H."/>
            <person name="Bennetzen J.L."/>
            <person name="Choi D."/>
        </authorList>
    </citation>
    <scope>NUCLEOTIDE SEQUENCE [LARGE SCALE GENOMIC DNA]</scope>
    <source>
        <strain evidence="9">cv. PBC81</strain>
    </source>
</reference>
<dbReference type="Pfam" id="PF23559">
    <property type="entry name" value="WHD_DRP"/>
    <property type="match status" value="1"/>
</dbReference>
<keyword evidence="3" id="KW-0677">Repeat</keyword>
<dbReference type="InterPro" id="IPR036388">
    <property type="entry name" value="WH-like_DNA-bd_sf"/>
</dbReference>
<name>A0A2G2VL25_CAPBA</name>
<evidence type="ECO:0000256" key="2">
    <source>
        <dbReference type="ARBA" id="ARBA00022614"/>
    </source>
</evidence>
<dbReference type="GO" id="GO:0005524">
    <property type="term" value="F:ATP binding"/>
    <property type="evidence" value="ECO:0007669"/>
    <property type="project" value="UniProtKB-KW"/>
</dbReference>
<comment type="caution">
    <text evidence="8">The sequence shown here is derived from an EMBL/GenBank/DDBJ whole genome shotgun (WGS) entry which is preliminary data.</text>
</comment>
<sequence length="203" mass="23534">MIQSSYDLLAEYLKPCLLYMGLFPKGYEIPVSDLLKWWIAEEFVPNIGTLEREETSMSCLSDLVGRNLVMVSKKRANGEMKPCTVLDQVHEFCLRKITEGKFLHHREPHKLYEPVDLNDQRLCMYIHDSMTSSLKERESFGISQASVELIAHPKFSISDNKHLFPLLNILRLIRVLHLLDFYLDNSWAAAFQSLTHKVPCNFC</sequence>
<dbReference type="InterPro" id="IPR044974">
    <property type="entry name" value="Disease_R_plants"/>
</dbReference>
<keyword evidence="9" id="KW-1185">Reference proteome</keyword>
<keyword evidence="2" id="KW-0433">Leucine-rich repeat</keyword>
<evidence type="ECO:0000256" key="5">
    <source>
        <dbReference type="ARBA" id="ARBA00022821"/>
    </source>
</evidence>
<keyword evidence="6" id="KW-0067">ATP-binding</keyword>
<dbReference type="PANTHER" id="PTHR23155">
    <property type="entry name" value="DISEASE RESISTANCE PROTEIN RP"/>
    <property type="match status" value="1"/>
</dbReference>